<organism evidence="2 3">
    <name type="scientific">Methylomonas albis</name>
    <dbReference type="NCBI Taxonomy" id="1854563"/>
    <lineage>
        <taxon>Bacteria</taxon>
        <taxon>Pseudomonadati</taxon>
        <taxon>Pseudomonadota</taxon>
        <taxon>Gammaproteobacteria</taxon>
        <taxon>Methylococcales</taxon>
        <taxon>Methylococcaceae</taxon>
        <taxon>Methylomonas</taxon>
    </lineage>
</organism>
<keyword evidence="3" id="KW-1185">Reference proteome</keyword>
<evidence type="ECO:0000313" key="3">
    <source>
        <dbReference type="Proteomes" id="UP000652176"/>
    </source>
</evidence>
<gene>
    <name evidence="2" type="ORF">IE877_16480</name>
</gene>
<evidence type="ECO:0000256" key="1">
    <source>
        <dbReference type="SAM" id="SignalP"/>
    </source>
</evidence>
<sequence length="202" mass="21421">MIKKSVLAVALLSAICTQAEAITINADGAWHAFDVDNSVSTSGELEWIDLDNNALSFDFSLTKTAILQVVDGGYAGDQFLVIRNGIPFNNQTPYGSSPSSIWVTNMSTPTNSYPDNLGTNFDVAFNDANFSRGIFKLAPGNYSITGVLIQSALDDEGIPLNATVGAIRLQTLTAVPLPSAAGLYATGAGLLGWVSRRRKSTK</sequence>
<feature type="signal peptide" evidence="1">
    <location>
        <begin position="1"/>
        <end position="21"/>
    </location>
</feature>
<protein>
    <submittedName>
        <fullName evidence="2">VPLPA-CTERM sorting domain-containing protein</fullName>
    </submittedName>
</protein>
<feature type="chain" id="PRO_5046935297" evidence="1">
    <location>
        <begin position="22"/>
        <end position="202"/>
    </location>
</feature>
<evidence type="ECO:0000313" key="2">
    <source>
        <dbReference type="EMBL" id="MBD9357452.1"/>
    </source>
</evidence>
<keyword evidence="1" id="KW-0732">Signal</keyword>
<proteinExistence type="predicted"/>
<accession>A0ABR9D2V7</accession>
<dbReference type="EMBL" id="JACXSS010000001">
    <property type="protein sequence ID" value="MBD9357452.1"/>
    <property type="molecule type" value="Genomic_DNA"/>
</dbReference>
<dbReference type="RefSeq" id="WP_192375731.1">
    <property type="nucleotide sequence ID" value="NZ_CAJHIV010000001.1"/>
</dbReference>
<comment type="caution">
    <text evidence="2">The sequence shown here is derived from an EMBL/GenBank/DDBJ whole genome shotgun (WGS) entry which is preliminary data.</text>
</comment>
<name>A0ABR9D2V7_9GAMM</name>
<dbReference type="Proteomes" id="UP000652176">
    <property type="component" value="Unassembled WGS sequence"/>
</dbReference>
<reference evidence="2 3" key="1">
    <citation type="submission" date="2020-09" db="EMBL/GenBank/DDBJ databases">
        <title>Methylomonas albis sp. nov. and Methylomonas fluvii sp. nov.: Two cold-adapted methanotrophs from the River Elbe and an amended description of Methylovulum psychrotolerans strain Eb1.</title>
        <authorList>
            <person name="Bussmann I.K."/>
            <person name="Klings K.-W."/>
            <person name="Warnstedt J."/>
            <person name="Hoppert M."/>
            <person name="Saborowski A."/>
            <person name="Horn F."/>
            <person name="Liebner S."/>
        </authorList>
    </citation>
    <scope>NUCLEOTIDE SEQUENCE [LARGE SCALE GENOMIC DNA]</scope>
    <source>
        <strain evidence="2 3">EbA</strain>
    </source>
</reference>